<dbReference type="InterPro" id="IPR053134">
    <property type="entry name" value="RNA-dir_DNA_polymerase"/>
</dbReference>
<gene>
    <name evidence="4" type="ORF">H4Q32_018903</name>
</gene>
<dbReference type="Gene3D" id="3.10.10.10">
    <property type="entry name" value="HIV Type 1 Reverse Transcriptase, subunit A, domain 1"/>
    <property type="match status" value="1"/>
</dbReference>
<keyword evidence="5" id="KW-1185">Reference proteome</keyword>
<dbReference type="Pfam" id="PF00078">
    <property type="entry name" value="RVT_1"/>
    <property type="match status" value="1"/>
</dbReference>
<dbReference type="InterPro" id="IPR043128">
    <property type="entry name" value="Rev_trsase/Diguanyl_cyclase"/>
</dbReference>
<comment type="caution">
    <text evidence="4">The sequence shown here is derived from an EMBL/GenBank/DDBJ whole genome shotgun (WGS) entry which is preliminary data.</text>
</comment>
<organism evidence="4 5">
    <name type="scientific">Labeo rohita</name>
    <name type="common">Indian major carp</name>
    <name type="synonym">Cyprinus rohita</name>
    <dbReference type="NCBI Taxonomy" id="84645"/>
    <lineage>
        <taxon>Eukaryota</taxon>
        <taxon>Metazoa</taxon>
        <taxon>Chordata</taxon>
        <taxon>Craniata</taxon>
        <taxon>Vertebrata</taxon>
        <taxon>Euteleostomi</taxon>
        <taxon>Actinopterygii</taxon>
        <taxon>Neopterygii</taxon>
        <taxon>Teleostei</taxon>
        <taxon>Ostariophysi</taxon>
        <taxon>Cypriniformes</taxon>
        <taxon>Cyprinidae</taxon>
        <taxon>Labeoninae</taxon>
        <taxon>Labeonini</taxon>
        <taxon>Labeo</taxon>
    </lineage>
</organism>
<dbReference type="Gene3D" id="3.30.70.270">
    <property type="match status" value="1"/>
</dbReference>
<dbReference type="Proteomes" id="UP000830375">
    <property type="component" value="Unassembled WGS sequence"/>
</dbReference>
<feature type="domain" description="Reverse transcriptase" evidence="3">
    <location>
        <begin position="6"/>
        <end position="89"/>
    </location>
</feature>
<dbReference type="InterPro" id="IPR000477">
    <property type="entry name" value="RT_dom"/>
</dbReference>
<comment type="similarity">
    <text evidence="1">Belongs to the beta type-B retroviral polymerase family. HERV class-II K(HML-2) pol subfamily.</text>
</comment>
<reference evidence="4 5" key="1">
    <citation type="submission" date="2022-01" db="EMBL/GenBank/DDBJ databases">
        <title>A high-quality chromosome-level genome assembly of rohu carp, Labeo rohita.</title>
        <authorList>
            <person name="Arick M.A. II"/>
            <person name="Hsu C.-Y."/>
            <person name="Magbanua Z."/>
            <person name="Pechanova O."/>
            <person name="Grover C."/>
            <person name="Miller E."/>
            <person name="Thrash A."/>
            <person name="Ezzel L."/>
            <person name="Alam S."/>
            <person name="Benzie J."/>
            <person name="Hamilton M."/>
            <person name="Karsi A."/>
            <person name="Lawrence M.L."/>
            <person name="Peterson D.G."/>
        </authorList>
    </citation>
    <scope>NUCLEOTIDE SEQUENCE [LARGE SCALE GENOMIC DNA]</scope>
    <source>
        <strain evidence="5">BAU-BD-2019</strain>
        <tissue evidence="4">Blood</tissue>
    </source>
</reference>
<dbReference type="PANTHER" id="PTHR24559:SF440">
    <property type="entry name" value="RIBONUCLEASE H"/>
    <property type="match status" value="1"/>
</dbReference>
<evidence type="ECO:0000259" key="3">
    <source>
        <dbReference type="Pfam" id="PF00078"/>
    </source>
</evidence>
<dbReference type="InterPro" id="IPR043502">
    <property type="entry name" value="DNA/RNA_pol_sf"/>
</dbReference>
<dbReference type="SUPFAM" id="SSF56672">
    <property type="entry name" value="DNA/RNA polymerases"/>
    <property type="match status" value="1"/>
</dbReference>
<name>A0ABQ8LLT2_LABRO</name>
<proteinExistence type="inferred from homology"/>
<evidence type="ECO:0000256" key="1">
    <source>
        <dbReference type="ARBA" id="ARBA00010879"/>
    </source>
</evidence>
<evidence type="ECO:0000313" key="5">
    <source>
        <dbReference type="Proteomes" id="UP000830375"/>
    </source>
</evidence>
<evidence type="ECO:0000313" key="4">
    <source>
        <dbReference type="EMBL" id="KAI2650922.1"/>
    </source>
</evidence>
<accession>A0ABQ8LLT2</accession>
<dbReference type="EMBL" id="JACTAM010000021">
    <property type="protein sequence ID" value="KAI2650922.1"/>
    <property type="molecule type" value="Genomic_DNA"/>
</dbReference>
<dbReference type="PANTHER" id="PTHR24559">
    <property type="entry name" value="TRANSPOSON TY3-I GAG-POL POLYPROTEIN"/>
    <property type="match status" value="1"/>
</dbReference>
<sequence>MKRKDRGLCPCINYRGPNKVTVKFWYLLPLVPTTLEQLRTTKYCTKLDLSSTYNRIHIREGSEEKMAFSTALGHYEYLVMLFGLVNSQTSVISLVICKIDGSEYILMTTSFARTPSKNMSDMSVPFSSA</sequence>
<dbReference type="EC" id="3.1.26.4" evidence="2"/>
<evidence type="ECO:0000256" key="2">
    <source>
        <dbReference type="ARBA" id="ARBA00012180"/>
    </source>
</evidence>
<protein>
    <recommendedName>
        <fullName evidence="2">ribonuclease H</fullName>
        <ecNumber evidence="2">3.1.26.4</ecNumber>
    </recommendedName>
</protein>